<protein>
    <submittedName>
        <fullName evidence="1">Uncharacterized protein</fullName>
    </submittedName>
</protein>
<keyword evidence="2" id="KW-1185">Reference proteome</keyword>
<organism evidence="1 2">
    <name type="scientific">Chromobacterium paludis</name>
    <dbReference type="NCBI Taxonomy" id="2605945"/>
    <lineage>
        <taxon>Bacteria</taxon>
        <taxon>Pseudomonadati</taxon>
        <taxon>Pseudomonadota</taxon>
        <taxon>Betaproteobacteria</taxon>
        <taxon>Neisseriales</taxon>
        <taxon>Chromobacteriaceae</taxon>
        <taxon>Chromobacterium</taxon>
    </lineage>
</organism>
<reference evidence="1 2" key="1">
    <citation type="submission" date="2019-08" db="EMBL/GenBank/DDBJ databases">
        <title>Chromobacterium paludis, a novel bacterium isolated from a Maryland marsh pond.</title>
        <authorList>
            <person name="Blackburn M.B."/>
            <person name="Gundersen-Rindal D.E."/>
        </authorList>
    </citation>
    <scope>NUCLEOTIDE SEQUENCE [LARGE SCALE GENOMIC DNA]</scope>
    <source>
        <strain evidence="2">IIBBL 257-1</strain>
    </source>
</reference>
<dbReference type="AlphaFoldDB" id="A0A5C1DIV3"/>
<dbReference type="KEGG" id="chrm:FYK34_14035"/>
<evidence type="ECO:0000313" key="1">
    <source>
        <dbReference type="EMBL" id="QEL56604.1"/>
    </source>
</evidence>
<dbReference type="Proteomes" id="UP000322079">
    <property type="component" value="Chromosome"/>
</dbReference>
<sequence>MAQYLENSLTLLADHHQAFQQRTADAALCDLAASHAEMLQADVAITIAMLGELVLNYGAADTGEEVTVLQHMGHALRLMGEVARFAELEGGVIATARALPTKGELA</sequence>
<gene>
    <name evidence="1" type="ORF">FYK34_14035</name>
</gene>
<name>A0A5C1DIV3_9NEIS</name>
<proteinExistence type="predicted"/>
<dbReference type="EMBL" id="CP043473">
    <property type="protein sequence ID" value="QEL56604.1"/>
    <property type="molecule type" value="Genomic_DNA"/>
</dbReference>
<dbReference type="RefSeq" id="WP_149297415.1">
    <property type="nucleotide sequence ID" value="NZ_CP043473.1"/>
</dbReference>
<accession>A0A5C1DIV3</accession>
<evidence type="ECO:0000313" key="2">
    <source>
        <dbReference type="Proteomes" id="UP000322079"/>
    </source>
</evidence>